<evidence type="ECO:0000313" key="1">
    <source>
        <dbReference type="EMBL" id="CAG8718461.1"/>
    </source>
</evidence>
<dbReference type="Proteomes" id="UP000789570">
    <property type="component" value="Unassembled WGS sequence"/>
</dbReference>
<sequence length="144" mass="16870">MSNNFTNLFDTFDTFTSPSIPVNLIVRKIEKLSYNKLDLEFKDINIIHDIKSNTFFKLTRVEICGENIGKNLFGDDYRMIYPKLLLRILNTQNIDEYPIIVGSCLLPILEKDLDKAIYWYKKAARNRCEEVQENLDLLLIQSSK</sequence>
<name>A0A9N9I323_9GLOM</name>
<dbReference type="AlphaFoldDB" id="A0A9N9I323"/>
<proteinExistence type="predicted"/>
<gene>
    <name evidence="1" type="ORF">FCALED_LOCUS14276</name>
</gene>
<comment type="caution">
    <text evidence="1">The sequence shown here is derived from an EMBL/GenBank/DDBJ whole genome shotgun (WGS) entry which is preliminary data.</text>
</comment>
<dbReference type="EMBL" id="CAJVPQ010009854">
    <property type="protein sequence ID" value="CAG8718461.1"/>
    <property type="molecule type" value="Genomic_DNA"/>
</dbReference>
<keyword evidence="2" id="KW-1185">Reference proteome</keyword>
<organism evidence="1 2">
    <name type="scientific">Funneliformis caledonium</name>
    <dbReference type="NCBI Taxonomy" id="1117310"/>
    <lineage>
        <taxon>Eukaryota</taxon>
        <taxon>Fungi</taxon>
        <taxon>Fungi incertae sedis</taxon>
        <taxon>Mucoromycota</taxon>
        <taxon>Glomeromycotina</taxon>
        <taxon>Glomeromycetes</taxon>
        <taxon>Glomerales</taxon>
        <taxon>Glomeraceae</taxon>
        <taxon>Funneliformis</taxon>
    </lineage>
</organism>
<protein>
    <submittedName>
        <fullName evidence="1">17920_t:CDS:1</fullName>
    </submittedName>
</protein>
<evidence type="ECO:0000313" key="2">
    <source>
        <dbReference type="Proteomes" id="UP000789570"/>
    </source>
</evidence>
<reference evidence="1" key="1">
    <citation type="submission" date="2021-06" db="EMBL/GenBank/DDBJ databases">
        <authorList>
            <person name="Kallberg Y."/>
            <person name="Tangrot J."/>
            <person name="Rosling A."/>
        </authorList>
    </citation>
    <scope>NUCLEOTIDE SEQUENCE</scope>
    <source>
        <strain evidence="1">UK204</strain>
    </source>
</reference>
<accession>A0A9N9I323</accession>